<organism evidence="3 5">
    <name type="scientific">Shewanella fidelis</name>
    <dbReference type="NCBI Taxonomy" id="173509"/>
    <lineage>
        <taxon>Bacteria</taxon>
        <taxon>Pseudomonadati</taxon>
        <taxon>Pseudomonadota</taxon>
        <taxon>Gammaproteobacteria</taxon>
        <taxon>Alteromonadales</taxon>
        <taxon>Shewanellaceae</taxon>
        <taxon>Shewanella</taxon>
    </lineage>
</organism>
<protein>
    <submittedName>
        <fullName evidence="3">Uncharacterized protein</fullName>
    </submittedName>
</protein>
<proteinExistence type="predicted"/>
<name>A0AAW8NR43_9GAMM</name>
<feature type="signal peptide" evidence="2">
    <location>
        <begin position="1"/>
        <end position="23"/>
    </location>
</feature>
<evidence type="ECO:0000313" key="5">
    <source>
        <dbReference type="Proteomes" id="UP001259340"/>
    </source>
</evidence>
<accession>A0AAW8NR43</accession>
<feature type="compositionally biased region" description="Basic residues" evidence="1">
    <location>
        <begin position="73"/>
        <end position="83"/>
    </location>
</feature>
<keyword evidence="2" id="KW-0732">Signal</keyword>
<evidence type="ECO:0000256" key="1">
    <source>
        <dbReference type="SAM" id="MobiDB-lite"/>
    </source>
</evidence>
<dbReference type="RefSeq" id="WP_310655735.1">
    <property type="nucleotide sequence ID" value="NZ_JAPMLA010000004.1"/>
</dbReference>
<reference evidence="3" key="2">
    <citation type="submission" date="2022-11" db="EMBL/GenBank/DDBJ databases">
        <title>Prophages regulate Shewanella fidelis motility and biofilm formation: implications for gut colonization dynamics in Ciona robusta.</title>
        <authorList>
            <person name="Natarajan O."/>
            <person name="Gibboney S.L."/>
            <person name="Young M.N."/>
            <person name="Lim S.J."/>
            <person name="Pluta N."/>
            <person name="Atkinson C.G.F."/>
            <person name="Leigh B.A."/>
            <person name="Liberti A."/>
            <person name="Kees E."/>
            <person name="Breitbart M."/>
            <person name="Gralnick J."/>
            <person name="Dishaw L.J."/>
        </authorList>
    </citation>
    <scope>NUCLEOTIDE SEQUENCE</scope>
    <source>
        <strain evidence="3">3313</strain>
    </source>
</reference>
<feature type="chain" id="PRO_5043678814" evidence="2">
    <location>
        <begin position="24"/>
        <end position="156"/>
    </location>
</feature>
<evidence type="ECO:0000313" key="3">
    <source>
        <dbReference type="EMBL" id="MDR8525674.1"/>
    </source>
</evidence>
<gene>
    <name evidence="3" type="ORF">OS133_18825</name>
    <name evidence="4" type="ORF">OS134_14525</name>
</gene>
<evidence type="ECO:0000313" key="6">
    <source>
        <dbReference type="Proteomes" id="UP001271263"/>
    </source>
</evidence>
<evidence type="ECO:0000313" key="4">
    <source>
        <dbReference type="EMBL" id="MDW4825281.1"/>
    </source>
</evidence>
<dbReference type="Proteomes" id="UP001259340">
    <property type="component" value="Unassembled WGS sequence"/>
</dbReference>
<comment type="caution">
    <text evidence="3">The sequence shown here is derived from an EMBL/GenBank/DDBJ whole genome shotgun (WGS) entry which is preliminary data.</text>
</comment>
<dbReference type="EMBL" id="JAPMLE010000001">
    <property type="protein sequence ID" value="MDR8525674.1"/>
    <property type="molecule type" value="Genomic_DNA"/>
</dbReference>
<keyword evidence="6" id="KW-1185">Reference proteome</keyword>
<sequence>MLHPNFCLTICLALVLTSPQGFTKEPPQDKLPLGSILDDKGQPLSHSNKPHTDLQFSPPKTTHYRSSTQLKSNSKKLKAKSRKQQLASRSSVANNPSCRWLHNRMTSLERQLQQGVNVRNLHYQQELTVRQGEWECMKCGAEGPAQADHANCQYRR</sequence>
<feature type="compositionally biased region" description="Polar residues" evidence="1">
    <location>
        <begin position="54"/>
        <end position="68"/>
    </location>
</feature>
<feature type="region of interest" description="Disordered" evidence="1">
    <location>
        <begin position="25"/>
        <end position="93"/>
    </location>
</feature>
<reference evidence="4 6" key="1">
    <citation type="journal article" date="2022" name="bioRxiv">
        <title>Prophages regulate Shewanella fidelis 3313 motility and biofilm formation: implications for gut colonization dynamics in Ciona robusta.</title>
        <authorList>
            <person name="Natarajan O."/>
            <person name="Gibboney S.L."/>
            <person name="Young M.N."/>
            <person name="Lim S.J."/>
            <person name="Pluta N."/>
            <person name="Atkinson C.G."/>
            <person name="Leigh B.A."/>
            <person name="Liberti A."/>
            <person name="Kees E.D."/>
            <person name="Breitbart M."/>
            <person name="Gralnick J.A."/>
            <person name="Dishaw L.J."/>
        </authorList>
    </citation>
    <scope>NUCLEOTIDE SEQUENCE [LARGE SCALE GENOMIC DNA]</scope>
    <source>
        <strain evidence="4 6">JG4066</strain>
    </source>
</reference>
<dbReference type="Proteomes" id="UP001271263">
    <property type="component" value="Unassembled WGS sequence"/>
</dbReference>
<dbReference type="EMBL" id="JAPMLD010000006">
    <property type="protein sequence ID" value="MDW4825281.1"/>
    <property type="molecule type" value="Genomic_DNA"/>
</dbReference>
<evidence type="ECO:0000256" key="2">
    <source>
        <dbReference type="SAM" id="SignalP"/>
    </source>
</evidence>
<dbReference type="AlphaFoldDB" id="A0AAW8NR43"/>